<accession>A0A1G8R2V8</accession>
<protein>
    <submittedName>
        <fullName evidence="1">Uncharacterized protein</fullName>
    </submittedName>
</protein>
<dbReference type="EMBL" id="FNCO01000021">
    <property type="protein sequence ID" value="SDJ11334.1"/>
    <property type="molecule type" value="Genomic_DNA"/>
</dbReference>
<dbReference type="AlphaFoldDB" id="A0A1G8R2V8"/>
<proteinExistence type="predicted"/>
<gene>
    <name evidence="1" type="ORF">SAMN05216605_121148</name>
</gene>
<reference evidence="2" key="1">
    <citation type="submission" date="2016-10" db="EMBL/GenBank/DDBJ databases">
        <authorList>
            <person name="Varghese N."/>
            <person name="Submissions S."/>
        </authorList>
    </citation>
    <scope>NUCLEOTIDE SEQUENCE [LARGE SCALE GENOMIC DNA]</scope>
    <source>
        <strain evidence="2">ATCC 700689</strain>
    </source>
</reference>
<dbReference type="STRING" id="89065.SAMN05216605_121148"/>
<dbReference type="Proteomes" id="UP000182894">
    <property type="component" value="Unassembled WGS sequence"/>
</dbReference>
<sequence>MSIVKFSKFEARVLVEGPFTSNTLVLTPASLLELALQHALLSMPSQRVADLVSQTTSRMLHSLSCTRRVAGDVVRLVDEDPDGHNGEFQIAIGRGEPEECQCCGNQMCQEWPTLFELDANGAPTGDFAYHISECQMQDSQTGSGQ</sequence>
<evidence type="ECO:0000313" key="2">
    <source>
        <dbReference type="Proteomes" id="UP000182894"/>
    </source>
</evidence>
<organism evidence="1 2">
    <name type="scientific">Pseudomonas abietaniphila</name>
    <dbReference type="NCBI Taxonomy" id="89065"/>
    <lineage>
        <taxon>Bacteria</taxon>
        <taxon>Pseudomonadati</taxon>
        <taxon>Pseudomonadota</taxon>
        <taxon>Gammaproteobacteria</taxon>
        <taxon>Pseudomonadales</taxon>
        <taxon>Pseudomonadaceae</taxon>
        <taxon>Pseudomonas</taxon>
    </lineage>
</organism>
<dbReference type="RefSeq" id="WP_074758331.1">
    <property type="nucleotide sequence ID" value="NZ_FNCO01000021.1"/>
</dbReference>
<evidence type="ECO:0000313" key="1">
    <source>
        <dbReference type="EMBL" id="SDJ11334.1"/>
    </source>
</evidence>
<name>A0A1G8R2V8_9PSED</name>
<keyword evidence="2" id="KW-1185">Reference proteome</keyword>